<dbReference type="Proteomes" id="UP000299102">
    <property type="component" value="Unassembled WGS sequence"/>
</dbReference>
<evidence type="ECO:0000313" key="2">
    <source>
        <dbReference type="Proteomes" id="UP000299102"/>
    </source>
</evidence>
<keyword evidence="2" id="KW-1185">Reference proteome</keyword>
<accession>A0A4C1U6B1</accession>
<name>A0A4C1U6B1_EUMVA</name>
<gene>
    <name evidence="1" type="ORF">EVAR_11975_1</name>
</gene>
<sequence>MIGQSVRRTKVVKHMYGDKNPVSYLIKTTKRRSASNEPARLRRPCENKKSTEFNFNSYRHGLLHQTSSSAIDVARCDVVTTASAKSGTLRRTNLCRFLLRRRIFIVRHCDDFTTNFTAVELRALCCEKASQRIAVAVAQFNYRTAAADDDVGTGVACPSLKHPFNYYKLSMHLLQGTRREITHAFDNMKMNDPRNLRLAFIFDPPSELTKSSWPPRSERALGAVAADLRSCEFPLARAGVSERRVTKRRAVGVRGPKFRAESERLIDL</sequence>
<protein>
    <submittedName>
        <fullName evidence="1">Uncharacterized protein</fullName>
    </submittedName>
</protein>
<dbReference type="EMBL" id="BGZK01000128">
    <property type="protein sequence ID" value="GBP21376.1"/>
    <property type="molecule type" value="Genomic_DNA"/>
</dbReference>
<evidence type="ECO:0000313" key="1">
    <source>
        <dbReference type="EMBL" id="GBP21376.1"/>
    </source>
</evidence>
<dbReference type="AlphaFoldDB" id="A0A4C1U6B1"/>
<comment type="caution">
    <text evidence="1">The sequence shown here is derived from an EMBL/GenBank/DDBJ whole genome shotgun (WGS) entry which is preliminary data.</text>
</comment>
<proteinExistence type="predicted"/>
<reference evidence="1 2" key="1">
    <citation type="journal article" date="2019" name="Commun. Biol.">
        <title>The bagworm genome reveals a unique fibroin gene that provides high tensile strength.</title>
        <authorList>
            <person name="Kono N."/>
            <person name="Nakamura H."/>
            <person name="Ohtoshi R."/>
            <person name="Tomita M."/>
            <person name="Numata K."/>
            <person name="Arakawa K."/>
        </authorList>
    </citation>
    <scope>NUCLEOTIDE SEQUENCE [LARGE SCALE GENOMIC DNA]</scope>
</reference>
<organism evidence="1 2">
    <name type="scientific">Eumeta variegata</name>
    <name type="common">Bagworm moth</name>
    <name type="synonym">Eumeta japonica</name>
    <dbReference type="NCBI Taxonomy" id="151549"/>
    <lineage>
        <taxon>Eukaryota</taxon>
        <taxon>Metazoa</taxon>
        <taxon>Ecdysozoa</taxon>
        <taxon>Arthropoda</taxon>
        <taxon>Hexapoda</taxon>
        <taxon>Insecta</taxon>
        <taxon>Pterygota</taxon>
        <taxon>Neoptera</taxon>
        <taxon>Endopterygota</taxon>
        <taxon>Lepidoptera</taxon>
        <taxon>Glossata</taxon>
        <taxon>Ditrysia</taxon>
        <taxon>Tineoidea</taxon>
        <taxon>Psychidae</taxon>
        <taxon>Oiketicinae</taxon>
        <taxon>Eumeta</taxon>
    </lineage>
</organism>